<evidence type="ECO:0000313" key="3">
    <source>
        <dbReference type="Proteomes" id="UP000183995"/>
    </source>
</evidence>
<dbReference type="STRING" id="1123282.SAMN02745823_02865"/>
<dbReference type="RefSeq" id="WP_073080331.1">
    <property type="nucleotide sequence ID" value="NZ_FQXV01000011.1"/>
</dbReference>
<feature type="region of interest" description="Disordered" evidence="1">
    <location>
        <begin position="127"/>
        <end position="166"/>
    </location>
</feature>
<dbReference type="Pfam" id="PF13306">
    <property type="entry name" value="LRR_5"/>
    <property type="match status" value="1"/>
</dbReference>
<feature type="compositionally biased region" description="Basic and acidic residues" evidence="1">
    <location>
        <begin position="149"/>
        <end position="161"/>
    </location>
</feature>
<dbReference type="InterPro" id="IPR026906">
    <property type="entry name" value="LRR_5"/>
</dbReference>
<dbReference type="PANTHER" id="PTHR45661">
    <property type="entry name" value="SURFACE ANTIGEN"/>
    <property type="match status" value="1"/>
</dbReference>
<protein>
    <submittedName>
        <fullName evidence="2">Leucine rich repeat-containing protein</fullName>
    </submittedName>
</protein>
<dbReference type="InterPro" id="IPR032675">
    <property type="entry name" value="LRR_dom_sf"/>
</dbReference>
<dbReference type="Proteomes" id="UP000183995">
    <property type="component" value="Unassembled WGS sequence"/>
</dbReference>
<reference evidence="2 3" key="1">
    <citation type="submission" date="2016-11" db="EMBL/GenBank/DDBJ databases">
        <authorList>
            <person name="Jaros S."/>
            <person name="Januszkiewicz K."/>
            <person name="Wedrychowicz H."/>
        </authorList>
    </citation>
    <scope>NUCLEOTIDE SEQUENCE [LARGE SCALE GENOMIC DNA]</scope>
    <source>
        <strain evidence="2 3">DSM 10068</strain>
    </source>
</reference>
<dbReference type="Gene3D" id="3.80.10.10">
    <property type="entry name" value="Ribonuclease Inhibitor"/>
    <property type="match status" value="1"/>
</dbReference>
<dbReference type="Gene3D" id="1.10.287.1060">
    <property type="entry name" value="ESAT-6-like"/>
    <property type="match status" value="2"/>
</dbReference>
<dbReference type="OrthoDB" id="1816890at2"/>
<dbReference type="EMBL" id="FQXV01000011">
    <property type="protein sequence ID" value="SHI15879.1"/>
    <property type="molecule type" value="Genomic_DNA"/>
</dbReference>
<accession>A0A1M5YVB2</accession>
<evidence type="ECO:0000313" key="2">
    <source>
        <dbReference type="EMBL" id="SHI15879.1"/>
    </source>
</evidence>
<organism evidence="2 3">
    <name type="scientific">Sporobacter termitidis DSM 10068</name>
    <dbReference type="NCBI Taxonomy" id="1123282"/>
    <lineage>
        <taxon>Bacteria</taxon>
        <taxon>Bacillati</taxon>
        <taxon>Bacillota</taxon>
        <taxon>Clostridia</taxon>
        <taxon>Eubacteriales</taxon>
        <taxon>Oscillospiraceae</taxon>
        <taxon>Sporobacter</taxon>
    </lineage>
</organism>
<dbReference type="AlphaFoldDB" id="A0A1M5YVB2"/>
<keyword evidence="3" id="KW-1185">Reference proteome</keyword>
<gene>
    <name evidence="2" type="ORF">SAMN02745823_02865</name>
</gene>
<proteinExistence type="predicted"/>
<dbReference type="SUPFAM" id="SSF52058">
    <property type="entry name" value="L domain-like"/>
    <property type="match status" value="1"/>
</dbReference>
<evidence type="ECO:0000256" key="1">
    <source>
        <dbReference type="SAM" id="MobiDB-lite"/>
    </source>
</evidence>
<name>A0A1M5YVB2_9FIRM</name>
<sequence length="577" mass="64811">MPDLGQMPGFKRGETNNRWHYFFIRIKIKLGMKNPYEDKRPVFSPELLGEKAQEMRASRSRCDHYLLQMRYLVGDLEDAWQNDIQSSFVAELGSIQNSVMDYNELIGEYAALLDYAARELGANPAAMAKPAAPEEGNAAPVRLELPDLPEPKRSRDDRPADARFGVPGMISAAPDKDFMYYAGRLLSKLGIGRRGGASKTEALIQRLKSRALEMRSAITQYNFHVRKMQYMVENLETMWQSAAQTSLIEELGQMESAVTDFSNIAEEYATLLDMAVEELETNVIDVDKASVFSGGEDGAVTVALSNIPYLKSSRINLKAYDPYFERTQEGVSTVVTASRKNAEYLYNVYEEHIELVKYIGMKRAVEVPAELDGLPVTHIGLDCFAMAWRVRFTSITLPESVTTIYHGAFRGCSYIREVKLPRSLKYIGNYAFAFISDLEHIDIPEGVVALGMGAFRNCENLREIVIPDATLRIGNDCFYTCKNLRNAVIGSGVVDIDDWAFRLCEHLERVSIGENVVNIGESAFYDDVLLTRLDIPRKVEKIGAHAFYHRRGMTLGVVEGSAAEKYAGEYELKHVPV</sequence>
<dbReference type="PANTHER" id="PTHR45661:SF3">
    <property type="entry name" value="IG-LIKE DOMAIN-CONTAINING PROTEIN"/>
    <property type="match status" value="1"/>
</dbReference>
<dbReference type="InterPro" id="IPR053139">
    <property type="entry name" value="Surface_bspA-like"/>
</dbReference>